<dbReference type="InterPro" id="IPR019734">
    <property type="entry name" value="TPR_rpt"/>
</dbReference>
<protein>
    <submittedName>
        <fullName evidence="2">Uncharacterized protein</fullName>
    </submittedName>
</protein>
<feature type="repeat" description="TPR" evidence="1">
    <location>
        <begin position="58"/>
        <end position="91"/>
    </location>
</feature>
<evidence type="ECO:0000256" key="1">
    <source>
        <dbReference type="PROSITE-ProRule" id="PRU00339"/>
    </source>
</evidence>
<name>A0A420ER47_9SPHN</name>
<dbReference type="InterPro" id="IPR011990">
    <property type="entry name" value="TPR-like_helical_dom_sf"/>
</dbReference>
<dbReference type="OrthoDB" id="92543at2"/>
<proteinExistence type="predicted"/>
<dbReference type="EMBL" id="RAPF01000001">
    <property type="protein sequence ID" value="RKF23155.1"/>
    <property type="molecule type" value="Genomic_DNA"/>
</dbReference>
<evidence type="ECO:0000313" key="3">
    <source>
        <dbReference type="Proteomes" id="UP000284395"/>
    </source>
</evidence>
<organism evidence="2 3">
    <name type="scientific">Altericroceibacterium spongiae</name>
    <dbReference type="NCBI Taxonomy" id="2320269"/>
    <lineage>
        <taxon>Bacteria</taxon>
        <taxon>Pseudomonadati</taxon>
        <taxon>Pseudomonadota</taxon>
        <taxon>Alphaproteobacteria</taxon>
        <taxon>Sphingomonadales</taxon>
        <taxon>Erythrobacteraceae</taxon>
        <taxon>Altericroceibacterium</taxon>
    </lineage>
</organism>
<keyword evidence="3" id="KW-1185">Reference proteome</keyword>
<reference evidence="2 3" key="1">
    <citation type="submission" date="2018-09" db="EMBL/GenBank/DDBJ databases">
        <title>Altererythrobacter spongiae sp. nov., isolated from a marine sponge.</title>
        <authorList>
            <person name="Zhuang L."/>
            <person name="Luo L."/>
        </authorList>
    </citation>
    <scope>NUCLEOTIDE SEQUENCE [LARGE SCALE GENOMIC DNA]</scope>
    <source>
        <strain evidence="2 3">HN-Y73</strain>
    </source>
</reference>
<gene>
    <name evidence="2" type="ORF">D6851_01290</name>
</gene>
<accession>A0A420ER47</accession>
<dbReference type="Gene3D" id="1.25.40.10">
    <property type="entry name" value="Tetratricopeptide repeat domain"/>
    <property type="match status" value="1"/>
</dbReference>
<dbReference type="PROSITE" id="PS50005">
    <property type="entry name" value="TPR"/>
    <property type="match status" value="1"/>
</dbReference>
<keyword evidence="1" id="KW-0802">TPR repeat</keyword>
<sequence>MIGTMLASLLTTAIAPTAVIAEKQKAPEQIDVAYEQLLVGETDQAIATLEQSPYANDPARLINLGTAHAQAGDYRKAAKFFRAALASDTRYQMELADGSWMDSRAVARTALTNLESRTAIAMR</sequence>
<comment type="caution">
    <text evidence="2">The sequence shown here is derived from an EMBL/GenBank/DDBJ whole genome shotgun (WGS) entry which is preliminary data.</text>
</comment>
<evidence type="ECO:0000313" key="2">
    <source>
        <dbReference type="EMBL" id="RKF23155.1"/>
    </source>
</evidence>
<dbReference type="RefSeq" id="WP_120323059.1">
    <property type="nucleotide sequence ID" value="NZ_RAPF01000001.1"/>
</dbReference>
<dbReference type="SUPFAM" id="SSF48452">
    <property type="entry name" value="TPR-like"/>
    <property type="match status" value="1"/>
</dbReference>
<dbReference type="Proteomes" id="UP000284395">
    <property type="component" value="Unassembled WGS sequence"/>
</dbReference>
<dbReference type="AlphaFoldDB" id="A0A420ER47"/>